<reference evidence="2" key="2">
    <citation type="submission" date="2014-03" db="EMBL/GenBank/DDBJ databases">
        <title>Candidatus Competibacter-lineage genomes retrieved from metagenomes reveal functional metabolic diversity.</title>
        <authorList>
            <person name="McIlroy S.J."/>
            <person name="Albertsen M."/>
            <person name="Andresen E.K."/>
            <person name="Saunders A.M."/>
            <person name="Kristiansen R."/>
            <person name="Stokholm-Bjerregaard M."/>
            <person name="Nielsen K.L."/>
            <person name="Nielsen P.H."/>
        </authorList>
    </citation>
    <scope>NUCLEOTIDE SEQUENCE</scope>
    <source>
        <strain evidence="2">Run_A_D11</strain>
    </source>
</reference>
<reference evidence="2" key="1">
    <citation type="submission" date="2013-07" db="EMBL/GenBank/DDBJ databases">
        <authorList>
            <person name="McIlroy S."/>
        </authorList>
    </citation>
    <scope>NUCLEOTIDE SEQUENCE [LARGE SCALE GENOMIC DNA]</scope>
    <source>
        <strain evidence="2">Run_A_D11</strain>
    </source>
</reference>
<feature type="region of interest" description="Disordered" evidence="1">
    <location>
        <begin position="1"/>
        <end position="21"/>
    </location>
</feature>
<dbReference type="Proteomes" id="UP000035760">
    <property type="component" value="Unassembled WGS sequence"/>
</dbReference>
<evidence type="ECO:0000256" key="1">
    <source>
        <dbReference type="SAM" id="MobiDB-lite"/>
    </source>
</evidence>
<evidence type="ECO:0000313" key="3">
    <source>
        <dbReference type="Proteomes" id="UP000035760"/>
    </source>
</evidence>
<protein>
    <submittedName>
        <fullName evidence="2">Uncharacterized protein</fullName>
    </submittedName>
</protein>
<organism evidence="2 3">
    <name type="scientific">Candidatus Competibacter denitrificans Run_A_D11</name>
    <dbReference type="NCBI Taxonomy" id="1400863"/>
    <lineage>
        <taxon>Bacteria</taxon>
        <taxon>Pseudomonadati</taxon>
        <taxon>Pseudomonadota</taxon>
        <taxon>Gammaproteobacteria</taxon>
        <taxon>Candidatus Competibacteraceae</taxon>
        <taxon>Candidatus Competibacter</taxon>
    </lineage>
</organism>
<dbReference type="AlphaFoldDB" id="W6MCV2"/>
<name>W6MCV2_9GAMM</name>
<evidence type="ECO:0000313" key="2">
    <source>
        <dbReference type="EMBL" id="CDI04365.1"/>
    </source>
</evidence>
<dbReference type="STRING" id="1400863.BN873_950048"/>
<dbReference type="EMBL" id="CBTJ020000108">
    <property type="protein sequence ID" value="CDI04365.1"/>
    <property type="molecule type" value="Genomic_DNA"/>
</dbReference>
<comment type="caution">
    <text evidence="2">The sequence shown here is derived from an EMBL/GenBank/DDBJ whole genome shotgun (WGS) entry which is preliminary data.</text>
</comment>
<keyword evidence="3" id="KW-1185">Reference proteome</keyword>
<accession>W6MCV2</accession>
<feature type="compositionally biased region" description="Polar residues" evidence="1">
    <location>
        <begin position="1"/>
        <end position="12"/>
    </location>
</feature>
<gene>
    <name evidence="2" type="ORF">BN873_950048</name>
</gene>
<proteinExistence type="predicted"/>
<sequence length="411" mass="46646">MSRSNQRASATTRPRIPRSSLTLRRAAAPAAAVNPFLGPRGVRDLSGRTFARLQEQAYAGWLTGRRVGVAALLRVGLESGLYPATALTAAFAAPTPQTALYRLLEQTLTALPDWLDALARRALLEPTPMPSWQPFVALRLDDGPDEALFLVLAVQSVWMHTVHLDGLPPRLAIAIAETLALIGEQLTPACFLRDLAGCWLDEDHTTYAALRDQHLPDDAARWAYVHDQTDWLNWFDWDEASFADWWARMDAYDQPQAIWLRRWLRRPWRPTDVRLRGIIRRRWRLRHQAALRRLPWWRWLRQAIRVLRWTRRHAPHRTRPGMSPAGLEEDGGTSLEMAQALSFDEPWEPTFCEDYYTTWLESGEDCGWRLPCDPTTNALGATLQAFATGQGLLIGACQADALTQGRDLAHL</sequence>